<evidence type="ECO:0000313" key="2">
    <source>
        <dbReference type="EMBL" id="AKF07393.1"/>
    </source>
</evidence>
<feature type="region of interest" description="Disordered" evidence="1">
    <location>
        <begin position="1"/>
        <end position="42"/>
    </location>
</feature>
<dbReference type="InterPro" id="IPR002763">
    <property type="entry name" value="DUF72"/>
</dbReference>
<dbReference type="KEGG" id="samy:DB32_004542"/>
<dbReference type="PANTHER" id="PTHR30348:SF4">
    <property type="entry name" value="DUF72 DOMAIN-CONTAINING PROTEIN"/>
    <property type="match status" value="1"/>
</dbReference>
<dbReference type="InterPro" id="IPR036520">
    <property type="entry name" value="UPF0759_sf"/>
</dbReference>
<reference evidence="2 3" key="1">
    <citation type="submission" date="2015-03" db="EMBL/GenBank/DDBJ databases">
        <title>Genome assembly of Sandaracinus amylolyticus DSM 53668.</title>
        <authorList>
            <person name="Sharma G."/>
            <person name="Subramanian S."/>
        </authorList>
    </citation>
    <scope>NUCLEOTIDE SEQUENCE [LARGE SCALE GENOMIC DNA]</scope>
    <source>
        <strain evidence="2 3">DSM 53668</strain>
    </source>
</reference>
<proteinExistence type="predicted"/>
<evidence type="ECO:0008006" key="4">
    <source>
        <dbReference type="Google" id="ProtNLM"/>
    </source>
</evidence>
<feature type="compositionally biased region" description="Pro residues" evidence="1">
    <location>
        <begin position="17"/>
        <end position="30"/>
    </location>
</feature>
<dbReference type="PANTHER" id="PTHR30348">
    <property type="entry name" value="UNCHARACTERIZED PROTEIN YECE"/>
    <property type="match status" value="1"/>
</dbReference>
<gene>
    <name evidence="2" type="ORF">DB32_004542</name>
</gene>
<accession>A0A0F6W4P3</accession>
<sequence length="344" mass="39304">MIVHRKGTQLDLFGAETPPPAPAPRPIAPPRPRRGELDPIPAPDPTLVSIASRLPRHVRLGTSSWTFPGWAGHVYRRRYPNERVFTQRSLEEYARFPLFRTVGIDRSFWAPIPEHELESYAAQLPDGFRCAMKVWEEITTVSYPSHPRYGARAGQLNPHFLDARVFRELIAEPVARAFGRHLGAFVLEIPPPPKLPHRPTFERQLARFFEEVPRQFHYAVELRDKRLLTRRHVELLRAHGASHVWNHWSRMPPISVQRDIAGAPLGPIAIARLMLPQGARYEEQKAAMEPFDTLVAPDPEMRDDVIRLARECEDAGAELYVIVNNKVEGSSPWTVRALAERLAR</sequence>
<dbReference type="Gene3D" id="3.20.20.410">
    <property type="entry name" value="Protein of unknown function UPF0759"/>
    <property type="match status" value="1"/>
</dbReference>
<dbReference type="EMBL" id="CP011125">
    <property type="protein sequence ID" value="AKF07393.1"/>
    <property type="molecule type" value="Genomic_DNA"/>
</dbReference>
<evidence type="ECO:0000256" key="1">
    <source>
        <dbReference type="SAM" id="MobiDB-lite"/>
    </source>
</evidence>
<protein>
    <recommendedName>
        <fullName evidence="4">DUF72 domain-containing protein</fullName>
    </recommendedName>
</protein>
<dbReference type="Proteomes" id="UP000034883">
    <property type="component" value="Chromosome"/>
</dbReference>
<dbReference type="RefSeq" id="WP_053234658.1">
    <property type="nucleotide sequence ID" value="NZ_CP011125.1"/>
</dbReference>
<dbReference type="SUPFAM" id="SSF117396">
    <property type="entry name" value="TM1631-like"/>
    <property type="match status" value="1"/>
</dbReference>
<dbReference type="Pfam" id="PF01904">
    <property type="entry name" value="DUF72"/>
    <property type="match status" value="1"/>
</dbReference>
<name>A0A0F6W4P3_9BACT</name>
<organism evidence="2 3">
    <name type="scientific">Sandaracinus amylolyticus</name>
    <dbReference type="NCBI Taxonomy" id="927083"/>
    <lineage>
        <taxon>Bacteria</taxon>
        <taxon>Pseudomonadati</taxon>
        <taxon>Myxococcota</taxon>
        <taxon>Polyangia</taxon>
        <taxon>Polyangiales</taxon>
        <taxon>Sandaracinaceae</taxon>
        <taxon>Sandaracinus</taxon>
    </lineage>
</organism>
<dbReference type="AlphaFoldDB" id="A0A0F6W4P3"/>
<dbReference type="STRING" id="927083.DB32_004542"/>
<evidence type="ECO:0000313" key="3">
    <source>
        <dbReference type="Proteomes" id="UP000034883"/>
    </source>
</evidence>
<keyword evidence="3" id="KW-1185">Reference proteome</keyword>